<sequence>MSISIYSDYTHSQPNILSSCTIMTPQERTAWFSATAAAMVMALAGYDASTFNSIQGFRTFINHFKEDGDEEIKPNILGGINTAYHVGAIASGLFISPTISKRYGRRVPIQLGTFIVLVSVMLQTFAPEIICFIAGRVLMGLGKGISMNNGPTYIAEIAPAKIRGVMLSLWQLWYAIGAFLVYWAAYGAQRTTIDMGMWQWRIPLFVQIPIPVFIIVAMFFCPESPRWLVENDRVEDARHSLTRVRSDKVDEELTDIVTAVAYEKATTVYWDKWWAPYWTLIREPSLLRRTFVVIFINVGQQISGSSSLNAYTTLIYKSVFKSSETIALINALSSTCSIVFTLSCTLLVDRAGRRFILMVGAAGMCLSLLVVAILGMKVPENEDGTRPYGMGVAVAAMFFLFIFFYKPSWGATVWVYTSEIFSTNVRAHSVAIGAQSQSIASTILNQFFPNFLANCGFYTFFFFVGVNALLVVGVFFFLPETKGIPLEEIDVLFGSVSHLKEGQEVVDQKLKNDIADEEEKTGPTVGSAEIEHATPAHGTQQRS</sequence>
<dbReference type="EMBL" id="JBFTWV010000148">
    <property type="protein sequence ID" value="KAL2785310.1"/>
    <property type="molecule type" value="Genomic_DNA"/>
</dbReference>
<feature type="transmembrane region" description="Helical" evidence="9">
    <location>
        <begin position="457"/>
        <end position="478"/>
    </location>
</feature>
<dbReference type="Proteomes" id="UP001610563">
    <property type="component" value="Unassembled WGS sequence"/>
</dbReference>
<evidence type="ECO:0000313" key="12">
    <source>
        <dbReference type="Proteomes" id="UP001610563"/>
    </source>
</evidence>
<proteinExistence type="inferred from homology"/>
<dbReference type="Pfam" id="PF00083">
    <property type="entry name" value="Sugar_tr"/>
    <property type="match status" value="1"/>
</dbReference>
<organism evidence="11 12">
    <name type="scientific">Aspergillus keveii</name>
    <dbReference type="NCBI Taxonomy" id="714993"/>
    <lineage>
        <taxon>Eukaryota</taxon>
        <taxon>Fungi</taxon>
        <taxon>Dikarya</taxon>
        <taxon>Ascomycota</taxon>
        <taxon>Pezizomycotina</taxon>
        <taxon>Eurotiomycetes</taxon>
        <taxon>Eurotiomycetidae</taxon>
        <taxon>Eurotiales</taxon>
        <taxon>Aspergillaceae</taxon>
        <taxon>Aspergillus</taxon>
        <taxon>Aspergillus subgen. Nidulantes</taxon>
    </lineage>
</organism>
<dbReference type="PANTHER" id="PTHR48022">
    <property type="entry name" value="PLASTIDIC GLUCOSE TRANSPORTER 4"/>
    <property type="match status" value="1"/>
</dbReference>
<keyword evidence="5 9" id="KW-1133">Transmembrane helix</keyword>
<evidence type="ECO:0000313" key="11">
    <source>
        <dbReference type="EMBL" id="KAL2785310.1"/>
    </source>
</evidence>
<name>A0ABR4FPY8_9EURO</name>
<gene>
    <name evidence="11" type="ORF">BJX66DRAFT_343205</name>
</gene>
<evidence type="ECO:0000256" key="7">
    <source>
        <dbReference type="RuleBase" id="RU003346"/>
    </source>
</evidence>
<feature type="region of interest" description="Disordered" evidence="8">
    <location>
        <begin position="510"/>
        <end position="543"/>
    </location>
</feature>
<keyword evidence="6 9" id="KW-0472">Membrane</keyword>
<evidence type="ECO:0000256" key="1">
    <source>
        <dbReference type="ARBA" id="ARBA00004141"/>
    </source>
</evidence>
<feature type="transmembrane region" description="Helical" evidence="9">
    <location>
        <begin position="170"/>
        <end position="188"/>
    </location>
</feature>
<protein>
    <submittedName>
        <fullName evidence="11">General substrate transporter</fullName>
    </submittedName>
</protein>
<dbReference type="InterPro" id="IPR005828">
    <property type="entry name" value="MFS_sugar_transport-like"/>
</dbReference>
<evidence type="ECO:0000256" key="3">
    <source>
        <dbReference type="ARBA" id="ARBA00022448"/>
    </source>
</evidence>
<dbReference type="InterPro" id="IPR036259">
    <property type="entry name" value="MFS_trans_sf"/>
</dbReference>
<comment type="caution">
    <text evidence="11">The sequence shown here is derived from an EMBL/GenBank/DDBJ whole genome shotgun (WGS) entry which is preliminary data.</text>
</comment>
<dbReference type="SUPFAM" id="SSF103473">
    <property type="entry name" value="MFS general substrate transporter"/>
    <property type="match status" value="1"/>
</dbReference>
<feature type="transmembrane region" description="Helical" evidence="9">
    <location>
        <begin position="326"/>
        <end position="348"/>
    </location>
</feature>
<dbReference type="InterPro" id="IPR020846">
    <property type="entry name" value="MFS_dom"/>
</dbReference>
<feature type="transmembrane region" description="Helical" evidence="9">
    <location>
        <begin position="388"/>
        <end position="405"/>
    </location>
</feature>
<comment type="subcellular location">
    <subcellularLocation>
        <location evidence="1">Membrane</location>
        <topology evidence="1">Multi-pass membrane protein</topology>
    </subcellularLocation>
</comment>
<keyword evidence="3 7" id="KW-0813">Transport</keyword>
<dbReference type="PROSITE" id="PS50850">
    <property type="entry name" value="MFS"/>
    <property type="match status" value="1"/>
</dbReference>
<keyword evidence="4 9" id="KW-0812">Transmembrane</keyword>
<reference evidence="11 12" key="1">
    <citation type="submission" date="2024-07" db="EMBL/GenBank/DDBJ databases">
        <title>Section-level genome sequencing and comparative genomics of Aspergillus sections Usti and Cavernicolus.</title>
        <authorList>
            <consortium name="Lawrence Berkeley National Laboratory"/>
            <person name="Nybo J.L."/>
            <person name="Vesth T.C."/>
            <person name="Theobald S."/>
            <person name="Frisvad J.C."/>
            <person name="Larsen T.O."/>
            <person name="Kjaerboelling I."/>
            <person name="Rothschild-Mancinelli K."/>
            <person name="Lyhne E.K."/>
            <person name="Kogle M.E."/>
            <person name="Barry K."/>
            <person name="Clum A."/>
            <person name="Na H."/>
            <person name="Ledsgaard L."/>
            <person name="Lin J."/>
            <person name="Lipzen A."/>
            <person name="Kuo A."/>
            <person name="Riley R."/>
            <person name="Mondo S."/>
            <person name="Labutti K."/>
            <person name="Haridas S."/>
            <person name="Pangalinan J."/>
            <person name="Salamov A.A."/>
            <person name="Simmons B.A."/>
            <person name="Magnuson J.K."/>
            <person name="Chen J."/>
            <person name="Drula E."/>
            <person name="Henrissat B."/>
            <person name="Wiebenga A."/>
            <person name="Lubbers R.J."/>
            <person name="Gomes A.C."/>
            <person name="Makela M.R."/>
            <person name="Stajich J."/>
            <person name="Grigoriev I.V."/>
            <person name="Mortensen U.H."/>
            <person name="De Vries R.P."/>
            <person name="Baker S.E."/>
            <person name="Andersen M.R."/>
        </authorList>
    </citation>
    <scope>NUCLEOTIDE SEQUENCE [LARGE SCALE GENOMIC DNA]</scope>
    <source>
        <strain evidence="11 12">CBS 209.92</strain>
    </source>
</reference>
<evidence type="ECO:0000256" key="4">
    <source>
        <dbReference type="ARBA" id="ARBA00022692"/>
    </source>
</evidence>
<dbReference type="PROSITE" id="PS00217">
    <property type="entry name" value="SUGAR_TRANSPORT_2"/>
    <property type="match status" value="1"/>
</dbReference>
<dbReference type="PANTHER" id="PTHR48022:SF46">
    <property type="entry name" value="SUGAR TRANSPORTER, PUTATIVE (AFU_ORTHOLOGUE AFUA_1G11830)-RELATED"/>
    <property type="match status" value="1"/>
</dbReference>
<evidence type="ECO:0000259" key="10">
    <source>
        <dbReference type="PROSITE" id="PS50850"/>
    </source>
</evidence>
<dbReference type="NCBIfam" id="TIGR00879">
    <property type="entry name" value="SP"/>
    <property type="match status" value="1"/>
</dbReference>
<feature type="domain" description="Major facilitator superfamily (MFS) profile" evidence="10">
    <location>
        <begin position="33"/>
        <end position="482"/>
    </location>
</feature>
<evidence type="ECO:0000256" key="8">
    <source>
        <dbReference type="SAM" id="MobiDB-lite"/>
    </source>
</evidence>
<accession>A0ABR4FPY8</accession>
<dbReference type="Gene3D" id="1.20.1250.20">
    <property type="entry name" value="MFS general substrate transporter like domains"/>
    <property type="match status" value="1"/>
</dbReference>
<feature type="transmembrane region" description="Helical" evidence="9">
    <location>
        <begin position="355"/>
        <end position="376"/>
    </location>
</feature>
<feature type="transmembrane region" description="Helical" evidence="9">
    <location>
        <begin position="111"/>
        <end position="139"/>
    </location>
</feature>
<evidence type="ECO:0000256" key="5">
    <source>
        <dbReference type="ARBA" id="ARBA00022989"/>
    </source>
</evidence>
<keyword evidence="12" id="KW-1185">Reference proteome</keyword>
<dbReference type="InterPro" id="IPR050360">
    <property type="entry name" value="MFS_Sugar_Transporters"/>
</dbReference>
<evidence type="ECO:0000256" key="6">
    <source>
        <dbReference type="ARBA" id="ARBA00023136"/>
    </source>
</evidence>
<feature type="transmembrane region" description="Helical" evidence="9">
    <location>
        <begin position="200"/>
        <end position="220"/>
    </location>
</feature>
<dbReference type="InterPro" id="IPR005829">
    <property type="entry name" value="Sugar_transporter_CS"/>
</dbReference>
<evidence type="ECO:0000256" key="2">
    <source>
        <dbReference type="ARBA" id="ARBA00010992"/>
    </source>
</evidence>
<evidence type="ECO:0000256" key="9">
    <source>
        <dbReference type="SAM" id="Phobius"/>
    </source>
</evidence>
<comment type="similarity">
    <text evidence="2 7">Belongs to the major facilitator superfamily. Sugar transporter (TC 2.A.1.1) family.</text>
</comment>
<dbReference type="InterPro" id="IPR003663">
    <property type="entry name" value="Sugar/inositol_transpt"/>
</dbReference>